<organism evidence="8 9">
    <name type="scientific">Oculimacula yallundae</name>
    <dbReference type="NCBI Taxonomy" id="86028"/>
    <lineage>
        <taxon>Eukaryota</taxon>
        <taxon>Fungi</taxon>
        <taxon>Dikarya</taxon>
        <taxon>Ascomycota</taxon>
        <taxon>Pezizomycotina</taxon>
        <taxon>Leotiomycetes</taxon>
        <taxon>Helotiales</taxon>
        <taxon>Ploettnerulaceae</taxon>
        <taxon>Oculimacula</taxon>
    </lineage>
</organism>
<dbReference type="Proteomes" id="UP001595075">
    <property type="component" value="Unassembled WGS sequence"/>
</dbReference>
<protein>
    <recommendedName>
        <fullName evidence="7">Major facilitator superfamily (MFS) profile domain-containing protein</fullName>
    </recommendedName>
</protein>
<feature type="domain" description="Major facilitator superfamily (MFS) profile" evidence="7">
    <location>
        <begin position="81"/>
        <end position="599"/>
    </location>
</feature>
<evidence type="ECO:0000256" key="3">
    <source>
        <dbReference type="ARBA" id="ARBA00022989"/>
    </source>
</evidence>
<feature type="transmembrane region" description="Helical" evidence="6">
    <location>
        <begin position="364"/>
        <end position="383"/>
    </location>
</feature>
<accession>A0ABR4CCL5</accession>
<feature type="transmembrane region" description="Helical" evidence="6">
    <location>
        <begin position="300"/>
        <end position="320"/>
    </location>
</feature>
<dbReference type="SUPFAM" id="SSF103473">
    <property type="entry name" value="MFS general substrate transporter"/>
    <property type="match status" value="1"/>
</dbReference>
<feature type="compositionally biased region" description="Basic and acidic residues" evidence="5">
    <location>
        <begin position="18"/>
        <end position="43"/>
    </location>
</feature>
<dbReference type="PANTHER" id="PTHR23501">
    <property type="entry name" value="MAJOR FACILITATOR SUPERFAMILY"/>
    <property type="match status" value="1"/>
</dbReference>
<evidence type="ECO:0000256" key="6">
    <source>
        <dbReference type="SAM" id="Phobius"/>
    </source>
</evidence>
<evidence type="ECO:0000256" key="5">
    <source>
        <dbReference type="SAM" id="MobiDB-lite"/>
    </source>
</evidence>
<keyword evidence="2 6" id="KW-0812">Transmembrane</keyword>
<evidence type="ECO:0000256" key="2">
    <source>
        <dbReference type="ARBA" id="ARBA00022692"/>
    </source>
</evidence>
<feature type="transmembrane region" description="Helical" evidence="6">
    <location>
        <begin position="463"/>
        <end position="485"/>
    </location>
</feature>
<evidence type="ECO:0000313" key="9">
    <source>
        <dbReference type="Proteomes" id="UP001595075"/>
    </source>
</evidence>
<dbReference type="Pfam" id="PF07690">
    <property type="entry name" value="MFS_1"/>
    <property type="match status" value="1"/>
</dbReference>
<feature type="transmembrane region" description="Helical" evidence="6">
    <location>
        <begin position="403"/>
        <end position="426"/>
    </location>
</feature>
<dbReference type="PANTHER" id="PTHR23501:SF58">
    <property type="entry name" value="LOW AFFINITY HEME TRANSPORTER STR3"/>
    <property type="match status" value="1"/>
</dbReference>
<feature type="region of interest" description="Disordered" evidence="5">
    <location>
        <begin position="1"/>
        <end position="43"/>
    </location>
</feature>
<evidence type="ECO:0000256" key="4">
    <source>
        <dbReference type="ARBA" id="ARBA00023136"/>
    </source>
</evidence>
<dbReference type="InterPro" id="IPR036259">
    <property type="entry name" value="MFS_trans_sf"/>
</dbReference>
<feature type="transmembrane region" description="Helical" evidence="6">
    <location>
        <begin position="147"/>
        <end position="172"/>
    </location>
</feature>
<keyword evidence="3 6" id="KW-1133">Transmembrane helix</keyword>
<gene>
    <name evidence="8" type="ORF">VTL71DRAFT_15787</name>
</gene>
<evidence type="ECO:0000256" key="1">
    <source>
        <dbReference type="ARBA" id="ARBA00004141"/>
    </source>
</evidence>
<feature type="transmembrane region" description="Helical" evidence="6">
    <location>
        <begin position="76"/>
        <end position="94"/>
    </location>
</feature>
<proteinExistence type="predicted"/>
<dbReference type="PROSITE" id="PS50850">
    <property type="entry name" value="MFS"/>
    <property type="match status" value="1"/>
</dbReference>
<keyword evidence="9" id="KW-1185">Reference proteome</keyword>
<reference evidence="8 9" key="1">
    <citation type="journal article" date="2024" name="Commun. Biol.">
        <title>Comparative genomic analysis of thermophilic fungi reveals convergent evolutionary adaptations and gene losses.</title>
        <authorList>
            <person name="Steindorff A.S."/>
            <person name="Aguilar-Pontes M.V."/>
            <person name="Robinson A.J."/>
            <person name="Andreopoulos B."/>
            <person name="LaButti K."/>
            <person name="Kuo A."/>
            <person name="Mondo S."/>
            <person name="Riley R."/>
            <person name="Otillar R."/>
            <person name="Haridas S."/>
            <person name="Lipzen A."/>
            <person name="Grimwood J."/>
            <person name="Schmutz J."/>
            <person name="Clum A."/>
            <person name="Reid I.D."/>
            <person name="Moisan M.C."/>
            <person name="Butler G."/>
            <person name="Nguyen T.T.M."/>
            <person name="Dewar K."/>
            <person name="Conant G."/>
            <person name="Drula E."/>
            <person name="Henrissat B."/>
            <person name="Hansel C."/>
            <person name="Singer S."/>
            <person name="Hutchinson M.I."/>
            <person name="de Vries R.P."/>
            <person name="Natvig D.O."/>
            <person name="Powell A.J."/>
            <person name="Tsang A."/>
            <person name="Grigoriev I.V."/>
        </authorList>
    </citation>
    <scope>NUCLEOTIDE SEQUENCE [LARGE SCALE GENOMIC DNA]</scope>
    <source>
        <strain evidence="8 9">CBS 494.80</strain>
    </source>
</reference>
<keyword evidence="4 6" id="KW-0472">Membrane</keyword>
<dbReference type="InterPro" id="IPR011701">
    <property type="entry name" value="MFS"/>
</dbReference>
<feature type="transmembrane region" description="Helical" evidence="6">
    <location>
        <begin position="332"/>
        <end position="352"/>
    </location>
</feature>
<sequence length="645" mass="70319">MAVPEEQHGKISVSPASHDAESGRDHRQQNKDRKTVADSSIDAKDVEDRSIHQQTGISKVEAFNRALYNSGPSGRLLLYVLVGSLGLTMFAYALDQGITYQFNAFAAAAFSRHSNLGAINTASSIIRAISKPFLGKLADITSRPTTYVVVLVAYVIGFAVAASAQNIAAYIVGASLTAFGKSGLDLLSDIIVGDLTPLQWRAFWSGMLATPFLITTFINGFISDAFIPDKWRWGLGMFAIMMPVLLTPTIWTLYGMQRKAKKMGMISMGDAGVTRHQGLEVKGRQQYYHLARNAAVEMDLIGLILLGFGFSLILLPLNLARSSSGGWSNPSMIAMLVVGFVVLGLFIAYEALYASVPITPRRILVNRAFLAALTVDVFNQMASATRNNYFSSYVYIIKPWSNYTWTVFISATTLTLCFMSPVGGLIQRATHRYKTLMFIGGAIKLVGYGMSVNGDTTSTQSTARLAASQVLLGMGAWSVIGARVGSQASVPHQDLSTVISVLSLWSTMASSIGSTISATIWQNKMLQYMREECPPGTSEKTLNAIYGSIKTLKTKYEFNDPIRVGAIAAYSRTNGIIFVTALILATVPVLATLLMPNYYLGQQQNAVTNTDVLGENTYVPQRVVDETTHKSGLWQRLKNAYYKET</sequence>
<evidence type="ECO:0000259" key="7">
    <source>
        <dbReference type="PROSITE" id="PS50850"/>
    </source>
</evidence>
<evidence type="ECO:0000313" key="8">
    <source>
        <dbReference type="EMBL" id="KAL2067691.1"/>
    </source>
</evidence>
<name>A0ABR4CCL5_9HELO</name>
<feature type="transmembrane region" description="Helical" evidence="6">
    <location>
        <begin position="234"/>
        <end position="254"/>
    </location>
</feature>
<comment type="caution">
    <text evidence="8">The sequence shown here is derived from an EMBL/GenBank/DDBJ whole genome shotgun (WGS) entry which is preliminary data.</text>
</comment>
<comment type="subcellular location">
    <subcellularLocation>
        <location evidence="1">Membrane</location>
        <topology evidence="1">Multi-pass membrane protein</topology>
    </subcellularLocation>
</comment>
<feature type="transmembrane region" description="Helical" evidence="6">
    <location>
        <begin position="497"/>
        <end position="521"/>
    </location>
</feature>
<dbReference type="EMBL" id="JAZHXI010000009">
    <property type="protein sequence ID" value="KAL2067691.1"/>
    <property type="molecule type" value="Genomic_DNA"/>
</dbReference>
<dbReference type="InterPro" id="IPR020846">
    <property type="entry name" value="MFS_dom"/>
</dbReference>
<feature type="transmembrane region" description="Helical" evidence="6">
    <location>
        <begin position="575"/>
        <end position="595"/>
    </location>
</feature>
<dbReference type="Gene3D" id="1.20.1250.20">
    <property type="entry name" value="MFS general substrate transporter like domains"/>
    <property type="match status" value="1"/>
</dbReference>
<feature type="transmembrane region" description="Helical" evidence="6">
    <location>
        <begin position="202"/>
        <end position="222"/>
    </location>
</feature>